<accession>A0AAV0V4X4</accession>
<organism evidence="2 3">
    <name type="scientific">Peronospora destructor</name>
    <dbReference type="NCBI Taxonomy" id="86335"/>
    <lineage>
        <taxon>Eukaryota</taxon>
        <taxon>Sar</taxon>
        <taxon>Stramenopiles</taxon>
        <taxon>Oomycota</taxon>
        <taxon>Peronosporomycetes</taxon>
        <taxon>Peronosporales</taxon>
        <taxon>Peronosporaceae</taxon>
        <taxon>Peronospora</taxon>
    </lineage>
</organism>
<feature type="compositionally biased region" description="Basic residues" evidence="1">
    <location>
        <begin position="37"/>
        <end position="47"/>
    </location>
</feature>
<reference evidence="2" key="1">
    <citation type="submission" date="2022-12" db="EMBL/GenBank/DDBJ databases">
        <authorList>
            <person name="Webb A."/>
        </authorList>
    </citation>
    <scope>NUCLEOTIDE SEQUENCE</scope>
    <source>
        <strain evidence="2">Pd1</strain>
    </source>
</reference>
<sequence>MADSAPPLSKKQRRKQEKARWLAERKAVEMASGNGLVKRKRRKRRQNRTSANVPPSPTVHYQVCTSMTCDNRLGGSHCIIRSIDPYLHCFAVFVKGRWTGCSVRDLLTNDFPTLASDYCARVVQLGLFRVNGSKTSLDSILQSGDFFEHFKYRHEPSIHLPVQDVKNVSKVTL</sequence>
<feature type="compositionally biased region" description="Basic and acidic residues" evidence="1">
    <location>
        <begin position="18"/>
        <end position="28"/>
    </location>
</feature>
<dbReference type="EMBL" id="CANTFM010001883">
    <property type="protein sequence ID" value="CAI5743558.1"/>
    <property type="molecule type" value="Genomic_DNA"/>
</dbReference>
<feature type="region of interest" description="Disordered" evidence="1">
    <location>
        <begin position="1"/>
        <end position="55"/>
    </location>
</feature>
<evidence type="ECO:0000313" key="2">
    <source>
        <dbReference type="EMBL" id="CAI5743558.1"/>
    </source>
</evidence>
<dbReference type="Proteomes" id="UP001162029">
    <property type="component" value="Unassembled WGS sequence"/>
</dbReference>
<keyword evidence="3" id="KW-1185">Reference proteome</keyword>
<gene>
    <name evidence="2" type="ORF">PDE001_LOCUS8766</name>
</gene>
<name>A0AAV0V4X4_9STRA</name>
<proteinExistence type="predicted"/>
<evidence type="ECO:0000313" key="3">
    <source>
        <dbReference type="Proteomes" id="UP001162029"/>
    </source>
</evidence>
<protein>
    <submittedName>
        <fullName evidence="2">Uncharacterized protein</fullName>
    </submittedName>
</protein>
<comment type="caution">
    <text evidence="2">The sequence shown here is derived from an EMBL/GenBank/DDBJ whole genome shotgun (WGS) entry which is preliminary data.</text>
</comment>
<evidence type="ECO:0000256" key="1">
    <source>
        <dbReference type="SAM" id="MobiDB-lite"/>
    </source>
</evidence>
<dbReference type="AlphaFoldDB" id="A0AAV0V4X4"/>